<name>A0ABV8GRG7_9ACTN</name>
<dbReference type="SUPFAM" id="SSF47336">
    <property type="entry name" value="ACP-like"/>
    <property type="match status" value="1"/>
</dbReference>
<gene>
    <name evidence="2" type="ORF">ACFOY2_50950</name>
</gene>
<sequence length="81" mass="9128">MADRELLERVHALFAERRPIDLDVNFFEAGFSSLMLAQVLPGLRALGLAVSLTDLYRYPTVRLLAESGRSVVARLPWDRNA</sequence>
<dbReference type="PROSITE" id="PS50075">
    <property type="entry name" value="CARRIER"/>
    <property type="match status" value="1"/>
</dbReference>
<reference evidence="3" key="1">
    <citation type="journal article" date="2019" name="Int. J. Syst. Evol. Microbiol.">
        <title>The Global Catalogue of Microorganisms (GCM) 10K type strain sequencing project: providing services to taxonomists for standard genome sequencing and annotation.</title>
        <authorList>
            <consortium name="The Broad Institute Genomics Platform"/>
            <consortium name="The Broad Institute Genome Sequencing Center for Infectious Disease"/>
            <person name="Wu L."/>
            <person name="Ma J."/>
        </authorList>
    </citation>
    <scope>NUCLEOTIDE SEQUENCE [LARGE SCALE GENOMIC DNA]</scope>
    <source>
        <strain evidence="3">TBRC 1276</strain>
    </source>
</reference>
<comment type="caution">
    <text evidence="2">The sequence shown here is derived from an EMBL/GenBank/DDBJ whole genome shotgun (WGS) entry which is preliminary data.</text>
</comment>
<evidence type="ECO:0000313" key="3">
    <source>
        <dbReference type="Proteomes" id="UP001595851"/>
    </source>
</evidence>
<dbReference type="Pfam" id="PF00550">
    <property type="entry name" value="PP-binding"/>
    <property type="match status" value="1"/>
</dbReference>
<proteinExistence type="predicted"/>
<dbReference type="Gene3D" id="1.10.1200.10">
    <property type="entry name" value="ACP-like"/>
    <property type="match status" value="1"/>
</dbReference>
<keyword evidence="3" id="KW-1185">Reference proteome</keyword>
<dbReference type="Proteomes" id="UP001595851">
    <property type="component" value="Unassembled WGS sequence"/>
</dbReference>
<evidence type="ECO:0000313" key="2">
    <source>
        <dbReference type="EMBL" id="MFC4015609.1"/>
    </source>
</evidence>
<accession>A0ABV8GRG7</accession>
<dbReference type="InterPro" id="IPR036736">
    <property type="entry name" value="ACP-like_sf"/>
</dbReference>
<protein>
    <submittedName>
        <fullName evidence="2">Acyl carrier protein</fullName>
    </submittedName>
</protein>
<dbReference type="InterPro" id="IPR009081">
    <property type="entry name" value="PP-bd_ACP"/>
</dbReference>
<evidence type="ECO:0000259" key="1">
    <source>
        <dbReference type="PROSITE" id="PS50075"/>
    </source>
</evidence>
<dbReference type="EMBL" id="JBHSBI010000047">
    <property type="protein sequence ID" value="MFC4015609.1"/>
    <property type="molecule type" value="Genomic_DNA"/>
</dbReference>
<organism evidence="2 3">
    <name type="scientific">Nonomuraea purpurea</name>
    <dbReference type="NCBI Taxonomy" id="1849276"/>
    <lineage>
        <taxon>Bacteria</taxon>
        <taxon>Bacillati</taxon>
        <taxon>Actinomycetota</taxon>
        <taxon>Actinomycetes</taxon>
        <taxon>Streptosporangiales</taxon>
        <taxon>Streptosporangiaceae</taxon>
        <taxon>Nonomuraea</taxon>
    </lineage>
</organism>
<dbReference type="RefSeq" id="WP_379535422.1">
    <property type="nucleotide sequence ID" value="NZ_JBHSBI010000047.1"/>
</dbReference>
<feature type="domain" description="Carrier" evidence="1">
    <location>
        <begin position="1"/>
        <end position="72"/>
    </location>
</feature>